<dbReference type="InterPro" id="IPR014030">
    <property type="entry name" value="Ketoacyl_synth_N"/>
</dbReference>
<dbReference type="Gene3D" id="3.40.47.10">
    <property type="match status" value="1"/>
</dbReference>
<dbReference type="PANTHER" id="PTHR43775:SF37">
    <property type="entry name" value="SI:DKEY-61P9.11"/>
    <property type="match status" value="1"/>
</dbReference>
<dbReference type="CDD" id="cd00833">
    <property type="entry name" value="PKS"/>
    <property type="match status" value="1"/>
</dbReference>
<dbReference type="InterPro" id="IPR030834">
    <property type="entry name" value="PKS_assoc_dom"/>
</dbReference>
<dbReference type="SMART" id="SM00825">
    <property type="entry name" value="PKS_KS"/>
    <property type="match status" value="1"/>
</dbReference>
<comment type="similarity">
    <text evidence="3">Belongs to the thiolase-like superfamily. Beta-ketoacyl-ACP synthases family.</text>
</comment>
<dbReference type="InterPro" id="IPR014031">
    <property type="entry name" value="Ketoacyl_synth_C"/>
</dbReference>
<dbReference type="Pfam" id="PF00109">
    <property type="entry name" value="ketoacyl-synt"/>
    <property type="match status" value="1"/>
</dbReference>
<dbReference type="NCBIfam" id="TIGR04556">
    <property type="entry name" value="PKS_assoc"/>
    <property type="match status" value="1"/>
</dbReference>
<dbReference type="InterPro" id="IPR050091">
    <property type="entry name" value="PKS_NRPS_Biosynth_Enz"/>
</dbReference>
<dbReference type="AlphaFoldDB" id="K7X469"/>
<proteinExistence type="evidence at transcript level"/>
<keyword evidence="1" id="KW-0596">Phosphopantetheine</keyword>
<accession>K7X469</accession>
<dbReference type="PROSITE" id="PS52004">
    <property type="entry name" value="KS3_2"/>
    <property type="match status" value="1"/>
</dbReference>
<protein>
    <submittedName>
        <fullName evidence="5">Type I polyketide synthase</fullName>
    </submittedName>
</protein>
<dbReference type="GO" id="GO:0004312">
    <property type="term" value="F:fatty acid synthase activity"/>
    <property type="evidence" value="ECO:0007669"/>
    <property type="project" value="TreeGrafter"/>
</dbReference>
<name>K7X469_KRYTR</name>
<evidence type="ECO:0000256" key="2">
    <source>
        <dbReference type="ARBA" id="ARBA00022553"/>
    </source>
</evidence>
<dbReference type="Pfam" id="PF02801">
    <property type="entry name" value="Ketoacyl-synt_C"/>
    <property type="match status" value="1"/>
</dbReference>
<dbReference type="GO" id="GO:0006633">
    <property type="term" value="P:fatty acid biosynthetic process"/>
    <property type="evidence" value="ECO:0007669"/>
    <property type="project" value="TreeGrafter"/>
</dbReference>
<evidence type="ECO:0000256" key="3">
    <source>
        <dbReference type="RuleBase" id="RU003694"/>
    </source>
</evidence>
<dbReference type="SUPFAM" id="SSF53901">
    <property type="entry name" value="Thiolase-like"/>
    <property type="match status" value="1"/>
</dbReference>
<dbReference type="InterPro" id="IPR016039">
    <property type="entry name" value="Thiolase-like"/>
</dbReference>
<evidence type="ECO:0000313" key="5">
    <source>
        <dbReference type="EMBL" id="AFW98414.1"/>
    </source>
</evidence>
<keyword evidence="2" id="KW-0597">Phosphoprotein</keyword>
<dbReference type="PANTHER" id="PTHR43775">
    <property type="entry name" value="FATTY ACID SYNTHASE"/>
    <property type="match status" value="1"/>
</dbReference>
<evidence type="ECO:0000256" key="1">
    <source>
        <dbReference type="ARBA" id="ARBA00022450"/>
    </source>
</evidence>
<dbReference type="EMBL" id="JX068839">
    <property type="protein sequence ID" value="AFW98414.1"/>
    <property type="molecule type" value="mRNA"/>
</dbReference>
<feature type="domain" description="Ketosynthase family 3 (KS3)" evidence="4">
    <location>
        <begin position="337"/>
        <end position="755"/>
    </location>
</feature>
<organism evidence="5">
    <name type="scientific">Kryptoperidinium triquetrum</name>
    <name type="common">Dinoflagellate</name>
    <name type="synonym">Heterocapsa triquetra</name>
    <dbReference type="NCBI Taxonomy" id="66468"/>
    <lineage>
        <taxon>Eukaryota</taxon>
        <taxon>Sar</taxon>
        <taxon>Alveolata</taxon>
        <taxon>Dinophyceae</taxon>
        <taxon>Peridiniales</taxon>
        <taxon>Kryptoperidiniaceae</taxon>
        <taxon>Kryptoperidinium</taxon>
    </lineage>
</organism>
<reference evidence="5" key="1">
    <citation type="journal article" date="2012" name="PLoS ONE">
        <title>Putative monofunctional type I polyketide synthase units: a dinoflagellate-specific feature?</title>
        <authorList>
            <person name="Eichholz K."/>
            <person name="Beszteri B."/>
            <person name="John U."/>
        </authorList>
    </citation>
    <scope>NUCLEOTIDE SEQUENCE</scope>
    <source>
        <strain evidence="5">SCCAP K-0481</strain>
    </source>
</reference>
<keyword evidence="3" id="KW-0808">Transferase</keyword>
<evidence type="ECO:0000259" key="4">
    <source>
        <dbReference type="PROSITE" id="PS52004"/>
    </source>
</evidence>
<dbReference type="InterPro" id="IPR020841">
    <property type="entry name" value="PKS_Beta-ketoAc_synthase_dom"/>
</dbReference>
<sequence>MAMARVAAPVGEGLRLGMLVEISGHPTLGGRLGQLVKHSEADGKVEVCLTTGASLELKKENVRVPIGLKRPGLGGGLNSFDVLIGPCSQDDVIGEEIAACLFEKGFCVLRTCQAPDETASAVTVMRQKGDSGRLFRLPEEVEEGYLGFGAKGKVAWLDASNADAPKNPTLDKSDAFISKLAGLIQPASGDILGKHVDERTPALASLSLPDDEEAEYPPQDADDGTLGDFLRTCRRSLIKVVHFMGPGVSNVTLESTEENGAESLPCKQNSVEIAAEPSTILVFRSGAFRYGCHADGECLSLSANLLQHADNLVWGDWDGLDSAPWLLAGSGPPGPAGEQVNIVNMSTRLMCNWDEVDGYRAGLYGGGDGGVEIPILRWDVNMYYNPDDATRMPGQTYLKHQAFVEGLELFDNKYFEINANDAKVMDPMQRHVLEVGAQCLFKMGITKKTSNRTPHHAGCSAGLDKDGWDKSAAELYNCQGGTNVQAIISNRFSFIFNLKGPNYVADTACSASLAATHLAKYTLADREIDKIEFHVAIGIHQCFLPWGMEGYGPKMHWARCLTFNDSANGYMRGDGCSGVTLKWGDLPEERDAVWRASRVGQNGRSATMTAPNGIAQEEVITKAVKEAKISPIESCIWNCHGTGTSLGDPIEVGGVRRVQIKEQRQTPLLLLTNKTTTGHLEGGAAMTTIIAAALQVKAATATALCHFRRLNPNLEQSSFDMIITSECVASQFNQNNVHISSFGFGGTNGHAILWGCSKYDMADNQTLFLRKLQKMSPPEVRVNGADPSEWEWDGPDVSLKPGDKYTITLSPHDAPDAPIRFVKEEGDPVGDGEDDYYTIVGAFNDWEGDRMEDGLVTGLRTLTLDAPGGGTLDFRFLKNGEEDQVIYPATDKCTSRSAPVLGPVAEDMGREKNVWSVKAEAGQSVKIDLFICRGRRSVMWTIFQNEHFLPSE</sequence>